<comment type="caution">
    <text evidence="1">The sequence shown here is derived from an EMBL/GenBank/DDBJ whole genome shotgun (WGS) entry which is preliminary data.</text>
</comment>
<accession>A0A1F7VF84</accession>
<dbReference type="AlphaFoldDB" id="A0A1F7VF84"/>
<dbReference type="InterPro" id="IPR014825">
    <property type="entry name" value="DNA_alkylation"/>
</dbReference>
<dbReference type="InterPro" id="IPR016024">
    <property type="entry name" value="ARM-type_fold"/>
</dbReference>
<evidence type="ECO:0000313" key="2">
    <source>
        <dbReference type="Proteomes" id="UP000178264"/>
    </source>
</evidence>
<dbReference type="SUPFAM" id="SSF48371">
    <property type="entry name" value="ARM repeat"/>
    <property type="match status" value="1"/>
</dbReference>
<proteinExistence type="predicted"/>
<dbReference type="PANTHER" id="PTHR41291">
    <property type="entry name" value="DNA ALKYLATION REPAIR PROTEIN"/>
    <property type="match status" value="1"/>
</dbReference>
<dbReference type="CDD" id="cd06561">
    <property type="entry name" value="AlkD_like"/>
    <property type="match status" value="1"/>
</dbReference>
<protein>
    <submittedName>
        <fullName evidence="1">DNA alkylation repair protein</fullName>
    </submittedName>
</protein>
<dbReference type="EMBL" id="MGER01000018">
    <property type="protein sequence ID" value="OGL88657.1"/>
    <property type="molecule type" value="Genomic_DNA"/>
</dbReference>
<dbReference type="PANTHER" id="PTHR41291:SF1">
    <property type="entry name" value="DNA ALKYLATION REPAIR PROTEIN"/>
    <property type="match status" value="1"/>
</dbReference>
<dbReference type="Proteomes" id="UP000178264">
    <property type="component" value="Unassembled WGS sequence"/>
</dbReference>
<reference evidence="1 2" key="1">
    <citation type="journal article" date="2016" name="Nat. Commun.">
        <title>Thousands of microbial genomes shed light on interconnected biogeochemical processes in an aquifer system.</title>
        <authorList>
            <person name="Anantharaman K."/>
            <person name="Brown C.T."/>
            <person name="Hug L.A."/>
            <person name="Sharon I."/>
            <person name="Castelle C.J."/>
            <person name="Probst A.J."/>
            <person name="Thomas B.C."/>
            <person name="Singh A."/>
            <person name="Wilkins M.J."/>
            <person name="Karaoz U."/>
            <person name="Brodie E.L."/>
            <person name="Williams K.H."/>
            <person name="Hubbard S.S."/>
            <person name="Banfield J.F."/>
        </authorList>
    </citation>
    <scope>NUCLEOTIDE SEQUENCE [LARGE SCALE GENOMIC DNA]</scope>
</reference>
<evidence type="ECO:0000313" key="1">
    <source>
        <dbReference type="EMBL" id="OGL88657.1"/>
    </source>
</evidence>
<dbReference type="Gene3D" id="1.25.10.90">
    <property type="match status" value="1"/>
</dbReference>
<organism evidence="1 2">
    <name type="scientific">Candidatus Uhrbacteria bacterium RIFCSPLOWO2_02_FULL_49_11</name>
    <dbReference type="NCBI Taxonomy" id="1802409"/>
    <lineage>
        <taxon>Bacteria</taxon>
        <taxon>Candidatus Uhriibacteriota</taxon>
    </lineage>
</organism>
<dbReference type="Pfam" id="PF08713">
    <property type="entry name" value="DNA_alkylation"/>
    <property type="match status" value="1"/>
</dbReference>
<gene>
    <name evidence="1" type="ORF">A3I42_01615</name>
</gene>
<name>A0A1F7VF84_9BACT</name>
<sequence length="218" mass="24948">MEIKQILKRLKLHASQENVTGMARFGISTKNTLGVSMPILRRMGKEIGKNHALALELWQSGIHEARILAGLIAEPTKMTPRQMDAWVKDFDSWDVCDQVCMNLFDKTAFAWQKAKIWAGRKEEFVRRAGFALIASLACHDKKANDEKFIALFPLMKKAACDERNYVKKAVNWALRQIGKRNPALRKEAIKAAREIQKMNSRSARWIAADAIRELRSRK</sequence>